<evidence type="ECO:0000313" key="2">
    <source>
        <dbReference type="EMBL" id="KYC54895.1"/>
    </source>
</evidence>
<evidence type="ECO:0000256" key="1">
    <source>
        <dbReference type="SAM" id="Coils"/>
    </source>
</evidence>
<gene>
    <name evidence="2" type="ORF">AN188_00692</name>
    <name evidence="3" type="ORF">APG09_00556</name>
</gene>
<evidence type="ECO:0000313" key="4">
    <source>
        <dbReference type="Proteomes" id="UP000092420"/>
    </source>
</evidence>
<feature type="coiled-coil region" evidence="1">
    <location>
        <begin position="16"/>
        <end position="50"/>
    </location>
</feature>
<dbReference type="EMBL" id="LNJB01000006">
    <property type="protein sequence ID" value="KYC54895.1"/>
    <property type="molecule type" value="Genomic_DNA"/>
</dbReference>
<comment type="caution">
    <text evidence="2">The sequence shown here is derived from an EMBL/GenBank/DDBJ whole genome shotgun (WGS) entry which is preliminary data.</text>
</comment>
<evidence type="ECO:0000313" key="3">
    <source>
        <dbReference type="EMBL" id="KYC58056.1"/>
    </source>
</evidence>
<dbReference type="Proteomes" id="UP000092420">
    <property type="component" value="Unassembled WGS sequence"/>
</dbReference>
<dbReference type="EMBL" id="LNJE01000005">
    <property type="protein sequence ID" value="KYC58056.1"/>
    <property type="molecule type" value="Genomic_DNA"/>
</dbReference>
<accession>A0A150JLF4</accession>
<organism evidence="2 4">
    <name type="scientific">Candidatus Methanofastidiosum methylothiophilum</name>
    <dbReference type="NCBI Taxonomy" id="1705564"/>
    <lineage>
        <taxon>Archaea</taxon>
        <taxon>Methanobacteriati</taxon>
        <taxon>Methanobacteriota</taxon>
        <taxon>Stenosarchaea group</taxon>
        <taxon>Candidatus Methanofastidiosia</taxon>
        <taxon>Candidatus Methanofastidiosales</taxon>
        <taxon>Candidatus Methanofastidiosaceae</taxon>
        <taxon>Candidatus Methanofastidiosum</taxon>
    </lineage>
</organism>
<proteinExistence type="predicted"/>
<accession>A0A150JCL7</accession>
<sequence>MNYLFDDDRKEGSYEVETLKDSIRRIKNNLDMIYREIEEIERRLSNQNELFEVRHDDYDDFVKNAINKKRPARLDKDVSFEVDDVFKSDSSSNDFARKLEQYDE</sequence>
<dbReference type="AlphaFoldDB" id="A0A150JCL7"/>
<accession>A0A150JHF3</accession>
<keyword evidence="1" id="KW-0175">Coiled coil</keyword>
<name>A0A150JCL7_9EURY</name>
<reference evidence="2 4" key="1">
    <citation type="journal article" date="2016" name="ISME J.">
        <title>Chasing the elusive Euryarchaeota class WSA2: genomes reveal a uniquely fastidious methyl-reducing methanogen.</title>
        <authorList>
            <person name="Nobu M.K."/>
            <person name="Narihiro T."/>
            <person name="Kuroda K."/>
            <person name="Mei R."/>
            <person name="Liu W.T."/>
        </authorList>
    </citation>
    <scope>NUCLEOTIDE SEQUENCE [LARGE SCALE GENOMIC DNA]</scope>
    <source>
        <strain evidence="2">ADurb1013_Bin02101</strain>
        <strain evidence="3">ADurb1213_Bin02801</strain>
    </source>
</reference>
<protein>
    <submittedName>
        <fullName evidence="2">Uncharacterized protein</fullName>
    </submittedName>
</protein>